<dbReference type="AlphaFoldDB" id="A0A1T4VGQ0"/>
<accession>A0A1T4VGQ0</accession>
<name>A0A1T4VGQ0_9BACT</name>
<sequence>MSISDMQERELAHAVSHALATPDGKILREFLQTHCFMQPTLCPETWQSAEQVSFRYGRMTLFQLLERLEQIHTEQHKQHKEQQDHDNGSLDSPR</sequence>
<evidence type="ECO:0000256" key="1">
    <source>
        <dbReference type="SAM" id="MobiDB-lite"/>
    </source>
</evidence>
<proteinExistence type="predicted"/>
<dbReference type="RefSeq" id="WP_078683592.1">
    <property type="nucleotide sequence ID" value="NZ_FUYA01000001.1"/>
</dbReference>
<dbReference type="STRING" id="1121442.SAMN02745702_00274"/>
<feature type="region of interest" description="Disordered" evidence="1">
    <location>
        <begin position="72"/>
        <end position="94"/>
    </location>
</feature>
<evidence type="ECO:0000313" key="3">
    <source>
        <dbReference type="Proteomes" id="UP000189733"/>
    </source>
</evidence>
<reference evidence="2 3" key="1">
    <citation type="submission" date="2017-02" db="EMBL/GenBank/DDBJ databases">
        <authorList>
            <person name="Peterson S.W."/>
        </authorList>
    </citation>
    <scope>NUCLEOTIDE SEQUENCE [LARGE SCALE GENOMIC DNA]</scope>
    <source>
        <strain evidence="2 3">DSM 18034</strain>
    </source>
</reference>
<keyword evidence="3" id="KW-1185">Reference proteome</keyword>
<protein>
    <submittedName>
        <fullName evidence="2">Uncharacterized protein</fullName>
    </submittedName>
</protein>
<dbReference type="Proteomes" id="UP000189733">
    <property type="component" value="Unassembled WGS sequence"/>
</dbReference>
<organism evidence="2 3">
    <name type="scientific">Desulfobaculum bizertense DSM 18034</name>
    <dbReference type="NCBI Taxonomy" id="1121442"/>
    <lineage>
        <taxon>Bacteria</taxon>
        <taxon>Pseudomonadati</taxon>
        <taxon>Thermodesulfobacteriota</taxon>
        <taxon>Desulfovibrionia</taxon>
        <taxon>Desulfovibrionales</taxon>
        <taxon>Desulfovibrionaceae</taxon>
        <taxon>Desulfobaculum</taxon>
    </lineage>
</organism>
<evidence type="ECO:0000313" key="2">
    <source>
        <dbReference type="EMBL" id="SKA64142.1"/>
    </source>
</evidence>
<dbReference type="EMBL" id="FUYA01000001">
    <property type="protein sequence ID" value="SKA64142.1"/>
    <property type="molecule type" value="Genomic_DNA"/>
</dbReference>
<dbReference type="OrthoDB" id="5465286at2"/>
<gene>
    <name evidence="2" type="ORF">SAMN02745702_00274</name>
</gene>